<dbReference type="VEuPathDB" id="MicrosporidiaDB:SLOPH_1339"/>
<evidence type="ECO:0000256" key="6">
    <source>
        <dbReference type="RuleBase" id="RU000414"/>
    </source>
</evidence>
<evidence type="ECO:0000259" key="8">
    <source>
        <dbReference type="Pfam" id="PF02777"/>
    </source>
</evidence>
<dbReference type="PANTHER" id="PTHR43595:SF2">
    <property type="entry name" value="SMALL RIBOSOMAL SUBUNIT PROTEIN MS42"/>
    <property type="match status" value="1"/>
</dbReference>
<dbReference type="Gene3D" id="3.55.40.20">
    <property type="entry name" value="Iron/manganese superoxide dismutase, C-terminal domain"/>
    <property type="match status" value="1"/>
</dbReference>
<dbReference type="InterPro" id="IPR036324">
    <property type="entry name" value="Mn/Fe_SOD_N_sf"/>
</dbReference>
<evidence type="ECO:0000256" key="5">
    <source>
        <dbReference type="PIRSR" id="PIRSR000349-1"/>
    </source>
</evidence>
<evidence type="ECO:0000313" key="10">
    <source>
        <dbReference type="Proteomes" id="UP000014978"/>
    </source>
</evidence>
<evidence type="ECO:0000256" key="2">
    <source>
        <dbReference type="ARBA" id="ARBA00022723"/>
    </source>
</evidence>
<dbReference type="OMA" id="GSYEGWK"/>
<feature type="binding site" evidence="5">
    <location>
        <position position="169"/>
    </location>
    <ligand>
        <name>Mn(2+)</name>
        <dbReference type="ChEBI" id="CHEBI:29035"/>
    </ligand>
</feature>
<comment type="similarity">
    <text evidence="1 6">Belongs to the iron/manganese superoxide dismutase family.</text>
</comment>
<feature type="domain" description="Manganese/iron superoxide dismutase N-terminal" evidence="7">
    <location>
        <begin position="2"/>
        <end position="87"/>
    </location>
</feature>
<dbReference type="SUPFAM" id="SSF46609">
    <property type="entry name" value="Fe,Mn superoxide dismutase (SOD), N-terminal domain"/>
    <property type="match status" value="1"/>
</dbReference>
<dbReference type="InterPro" id="IPR036314">
    <property type="entry name" value="SOD_C_sf"/>
</dbReference>
<comment type="catalytic activity">
    <reaction evidence="6">
        <text>2 superoxide + 2 H(+) = H2O2 + O2</text>
        <dbReference type="Rhea" id="RHEA:20696"/>
        <dbReference type="ChEBI" id="CHEBI:15378"/>
        <dbReference type="ChEBI" id="CHEBI:15379"/>
        <dbReference type="ChEBI" id="CHEBI:16240"/>
        <dbReference type="ChEBI" id="CHEBI:18421"/>
        <dbReference type="EC" id="1.15.1.1"/>
    </reaction>
</comment>
<evidence type="ECO:0000259" key="7">
    <source>
        <dbReference type="Pfam" id="PF00081"/>
    </source>
</evidence>
<organism evidence="9 10">
    <name type="scientific">Spraguea lophii (strain 42_110)</name>
    <name type="common">Microsporidian parasite</name>
    <dbReference type="NCBI Taxonomy" id="1358809"/>
    <lineage>
        <taxon>Eukaryota</taxon>
        <taxon>Fungi</taxon>
        <taxon>Fungi incertae sedis</taxon>
        <taxon>Microsporidia</taxon>
        <taxon>Spragueidae</taxon>
        <taxon>Spraguea</taxon>
    </lineage>
</organism>
<dbReference type="InterPro" id="IPR019832">
    <property type="entry name" value="Mn/Fe_SOD_C"/>
</dbReference>
<comment type="function">
    <text evidence="6">Destroys radicals which are normally produced within the cells and which are toxic to biological systems.</text>
</comment>
<dbReference type="Proteomes" id="UP000014978">
    <property type="component" value="Unassembled WGS sequence"/>
</dbReference>
<dbReference type="HOGENOM" id="CLU_031625_0_1_1"/>
<dbReference type="Pfam" id="PF00081">
    <property type="entry name" value="Sod_Fe_N"/>
    <property type="match status" value="1"/>
</dbReference>
<feature type="domain" description="Manganese/iron superoxide dismutase C-terminal" evidence="8">
    <location>
        <begin position="97"/>
        <end position="195"/>
    </location>
</feature>
<comment type="caution">
    <text evidence="9">The sequence shown here is derived from an EMBL/GenBank/DDBJ whole genome shotgun (WGS) entry which is preliminary data.</text>
</comment>
<dbReference type="EC" id="1.15.1.1" evidence="6"/>
<accession>S7XSL1</accession>
<dbReference type="InterPro" id="IPR001189">
    <property type="entry name" value="Mn/Fe_SOD"/>
</dbReference>
<dbReference type="InterPro" id="IPR019833">
    <property type="entry name" value="Mn/Fe_SOD_BS"/>
</dbReference>
<proteinExistence type="inferred from homology"/>
<dbReference type="AlphaFoldDB" id="S7XSL1"/>
<reference evidence="10" key="1">
    <citation type="journal article" date="2013" name="PLoS Genet.">
        <title>The genome of Spraguea lophii and the basis of host-microsporidian interactions.</title>
        <authorList>
            <person name="Campbell S.E."/>
            <person name="Williams T.A."/>
            <person name="Yousuf A."/>
            <person name="Soanes D.M."/>
            <person name="Paszkiewicz K.H."/>
            <person name="Williams B.A.P."/>
        </authorList>
    </citation>
    <scope>NUCLEOTIDE SEQUENCE [LARGE SCALE GENOMIC DNA]</scope>
    <source>
        <strain evidence="10">42_110</strain>
    </source>
</reference>
<dbReference type="SUPFAM" id="SSF54719">
    <property type="entry name" value="Fe,Mn superoxide dismutase (SOD), C-terminal domain"/>
    <property type="match status" value="1"/>
</dbReference>
<evidence type="ECO:0000256" key="1">
    <source>
        <dbReference type="ARBA" id="ARBA00008714"/>
    </source>
</evidence>
<dbReference type="GO" id="GO:0004784">
    <property type="term" value="F:superoxide dismutase activity"/>
    <property type="evidence" value="ECO:0007669"/>
    <property type="project" value="UniProtKB-EC"/>
</dbReference>
<keyword evidence="2 5" id="KW-0479">Metal-binding</keyword>
<dbReference type="PANTHER" id="PTHR43595">
    <property type="entry name" value="37S RIBOSOMAL PROTEIN S26, MITOCHONDRIAL"/>
    <property type="match status" value="1"/>
</dbReference>
<keyword evidence="3 6" id="KW-0560">Oxidoreductase</keyword>
<dbReference type="Pfam" id="PF02777">
    <property type="entry name" value="Sod_Fe_C"/>
    <property type="match status" value="1"/>
</dbReference>
<dbReference type="GO" id="GO:0046872">
    <property type="term" value="F:metal ion binding"/>
    <property type="evidence" value="ECO:0007669"/>
    <property type="project" value="UniProtKB-KW"/>
</dbReference>
<gene>
    <name evidence="9" type="ORF">SLOPH_1339</name>
</gene>
<feature type="binding site" evidence="5">
    <location>
        <position position="79"/>
    </location>
    <ligand>
        <name>Mn(2+)</name>
        <dbReference type="ChEBI" id="CHEBI:29035"/>
    </ligand>
</feature>
<dbReference type="InParanoid" id="S7XSL1"/>
<name>S7XSL1_SPRLO</name>
<dbReference type="EMBL" id="ATCN01000488">
    <property type="protein sequence ID" value="EPR78908.1"/>
    <property type="molecule type" value="Genomic_DNA"/>
</dbReference>
<comment type="function">
    <text evidence="4">Component of the mitochondrial ribosome (mitoribosome), a dedicated translation machinery responsible for the synthesis of mitochondrial genome-encoded proteins, including at least some of the essential transmembrane subunits of the mitochondrial respiratory chain. The mitoribosomes are attached to the mitochondrial inner membrane and translation products are cotranslationally integrated into the membrane.</text>
</comment>
<sequence length="221" mass="26189">MFELPKLPYTYDALEPIIDKETMILHHSKHHQTYLDKFKEQLRSVEHKTISIGKLLKQLNNNPKENKILINNGGGYYNHTFFWYCMSPESSETDINNELREMIDRDFGSLQDMKKQFNQDALKIFGSGWQWLCYNPENKKLVLKSSVNQFNPGFTSNEIPILACDVWEHAYYLKYNNRRGEYLDSWWNVVDYKNLSMFYELFAKQGKIVDFVSNGTILVEE</sequence>
<keyword evidence="10" id="KW-1185">Reference proteome</keyword>
<feature type="binding site" evidence="5">
    <location>
        <position position="165"/>
    </location>
    <ligand>
        <name>Mn(2+)</name>
        <dbReference type="ChEBI" id="CHEBI:29035"/>
    </ligand>
</feature>
<dbReference type="PIRSF" id="PIRSF000349">
    <property type="entry name" value="SODismutase"/>
    <property type="match status" value="1"/>
</dbReference>
<dbReference type="FunFam" id="3.55.40.20:FF:000004">
    <property type="entry name" value="Superoxide dismutase [Fe]"/>
    <property type="match status" value="1"/>
</dbReference>
<dbReference type="FunCoup" id="S7XSL1">
    <property type="interactions" value="64"/>
</dbReference>
<dbReference type="PRINTS" id="PR01703">
    <property type="entry name" value="MNSODISMTASE"/>
</dbReference>
<dbReference type="PROSITE" id="PS00088">
    <property type="entry name" value="SOD_MN"/>
    <property type="match status" value="1"/>
</dbReference>
<protein>
    <recommendedName>
        <fullName evidence="6">Superoxide dismutase</fullName>
        <ecNumber evidence="6">1.15.1.1</ecNumber>
    </recommendedName>
</protein>
<dbReference type="Gene3D" id="1.10.287.990">
    <property type="entry name" value="Fe,Mn superoxide dismutase (SOD) domain"/>
    <property type="match status" value="1"/>
</dbReference>
<evidence type="ECO:0000256" key="4">
    <source>
        <dbReference type="ARBA" id="ARBA00037226"/>
    </source>
</evidence>
<dbReference type="InterPro" id="IPR019831">
    <property type="entry name" value="Mn/Fe_SOD_N"/>
</dbReference>
<feature type="binding site" evidence="5">
    <location>
        <position position="26"/>
    </location>
    <ligand>
        <name>Mn(2+)</name>
        <dbReference type="ChEBI" id="CHEBI:29035"/>
    </ligand>
</feature>
<dbReference type="GO" id="GO:0005737">
    <property type="term" value="C:cytoplasm"/>
    <property type="evidence" value="ECO:0007669"/>
    <property type="project" value="TreeGrafter"/>
</dbReference>
<evidence type="ECO:0000256" key="3">
    <source>
        <dbReference type="ARBA" id="ARBA00023002"/>
    </source>
</evidence>
<evidence type="ECO:0000313" key="9">
    <source>
        <dbReference type="EMBL" id="EPR78908.1"/>
    </source>
</evidence>
<dbReference type="OrthoDB" id="239262at2759"/>
<dbReference type="STRING" id="1358809.S7XSL1"/>